<sequence>LCKILPKDVIFIVASFLKISRVNDSDSIDGFKLIDNKSLIFRSSVQNALNTARPNHSKLRSAGGIYNYRLVIGDTPASETSTKMSSPGQSSVNFANNAEGAKLAARWAFDTGKLKLLIKNYTDYYAFLDDRNRGSARCSGDCICDRVNPWIFFKQIQHSHQEMTKFDIIARQYFANYDNIVCKCTCLGCIRSCVIFDGNYYGSDSEYEYDDEPHCNGREDDY</sequence>
<proteinExistence type="predicted"/>
<dbReference type="AlphaFoldDB" id="X0SSS4"/>
<name>X0SSS4_9ZZZZ</name>
<feature type="non-terminal residue" evidence="1">
    <location>
        <position position="1"/>
    </location>
</feature>
<comment type="caution">
    <text evidence="1">The sequence shown here is derived from an EMBL/GenBank/DDBJ whole genome shotgun (WGS) entry which is preliminary data.</text>
</comment>
<gene>
    <name evidence="1" type="ORF">S01H1_12069</name>
</gene>
<dbReference type="EMBL" id="BARS01006174">
    <property type="protein sequence ID" value="GAF84024.1"/>
    <property type="molecule type" value="Genomic_DNA"/>
</dbReference>
<accession>X0SSS4</accession>
<organism evidence="1">
    <name type="scientific">marine sediment metagenome</name>
    <dbReference type="NCBI Taxonomy" id="412755"/>
    <lineage>
        <taxon>unclassified sequences</taxon>
        <taxon>metagenomes</taxon>
        <taxon>ecological metagenomes</taxon>
    </lineage>
</organism>
<evidence type="ECO:0000313" key="1">
    <source>
        <dbReference type="EMBL" id="GAF84024.1"/>
    </source>
</evidence>
<protein>
    <submittedName>
        <fullName evidence="1">Uncharacterized protein</fullName>
    </submittedName>
</protein>
<reference evidence="1" key="1">
    <citation type="journal article" date="2014" name="Front. Microbiol.">
        <title>High frequency of phylogenetically diverse reductive dehalogenase-homologous genes in deep subseafloor sedimentary metagenomes.</title>
        <authorList>
            <person name="Kawai M."/>
            <person name="Futagami T."/>
            <person name="Toyoda A."/>
            <person name="Takaki Y."/>
            <person name="Nishi S."/>
            <person name="Hori S."/>
            <person name="Arai W."/>
            <person name="Tsubouchi T."/>
            <person name="Morono Y."/>
            <person name="Uchiyama I."/>
            <person name="Ito T."/>
            <person name="Fujiyama A."/>
            <person name="Inagaki F."/>
            <person name="Takami H."/>
        </authorList>
    </citation>
    <scope>NUCLEOTIDE SEQUENCE</scope>
    <source>
        <strain evidence="1">Expedition CK06-06</strain>
    </source>
</reference>